<comment type="caution">
    <text evidence="2">The sequence shown here is derived from an EMBL/GenBank/DDBJ whole genome shotgun (WGS) entry which is preliminary data.</text>
</comment>
<evidence type="ECO:0000256" key="1">
    <source>
        <dbReference type="SAM" id="Phobius"/>
    </source>
</evidence>
<name>A0A8J6J0B2_9FIRM</name>
<proteinExistence type="predicted"/>
<feature type="transmembrane region" description="Helical" evidence="1">
    <location>
        <begin position="29"/>
        <end position="49"/>
    </location>
</feature>
<evidence type="ECO:0000313" key="2">
    <source>
        <dbReference type="EMBL" id="MBC5722656.1"/>
    </source>
</evidence>
<reference evidence="2" key="1">
    <citation type="submission" date="2020-08" db="EMBL/GenBank/DDBJ databases">
        <title>Genome public.</title>
        <authorList>
            <person name="Liu C."/>
            <person name="Sun Q."/>
        </authorList>
    </citation>
    <scope>NUCLEOTIDE SEQUENCE</scope>
    <source>
        <strain evidence="2">NSJ-23</strain>
    </source>
</reference>
<protein>
    <submittedName>
        <fullName evidence="2">Uncharacterized protein</fullName>
    </submittedName>
</protein>
<evidence type="ECO:0000313" key="3">
    <source>
        <dbReference type="Proteomes" id="UP000628736"/>
    </source>
</evidence>
<feature type="transmembrane region" description="Helical" evidence="1">
    <location>
        <begin position="70"/>
        <end position="95"/>
    </location>
</feature>
<dbReference type="Proteomes" id="UP000628736">
    <property type="component" value="Unassembled WGS sequence"/>
</dbReference>
<accession>A0A8J6J0B2</accession>
<dbReference type="AlphaFoldDB" id="A0A8J6J0B2"/>
<feature type="transmembrane region" description="Helical" evidence="1">
    <location>
        <begin position="7"/>
        <end position="23"/>
    </location>
</feature>
<dbReference type="EMBL" id="JACOPO010000004">
    <property type="protein sequence ID" value="MBC5722656.1"/>
    <property type="molecule type" value="Genomic_DNA"/>
</dbReference>
<organism evidence="2 3">
    <name type="scientific">Flintibacter hominis</name>
    <dbReference type="NCBI Taxonomy" id="2763048"/>
    <lineage>
        <taxon>Bacteria</taxon>
        <taxon>Bacillati</taxon>
        <taxon>Bacillota</taxon>
        <taxon>Clostridia</taxon>
        <taxon>Eubacteriales</taxon>
        <taxon>Flintibacter</taxon>
    </lineage>
</organism>
<gene>
    <name evidence="2" type="ORF">H8S11_07505</name>
</gene>
<keyword evidence="3" id="KW-1185">Reference proteome</keyword>
<keyword evidence="1" id="KW-0472">Membrane</keyword>
<feature type="transmembrane region" description="Helical" evidence="1">
    <location>
        <begin position="101"/>
        <end position="121"/>
    </location>
</feature>
<sequence length="142" mass="15674">MNRSSHFLVVALAAGLFPFLVFWDGFPMLPVLDGCITAASALLGHHCLVSQRLPATQAAQAVPEDVRRRWCRVLGILFLTNAALAPLGFLLWNILRFDQDLILLAQILSFFLLCLASLIPVRQAAGKRSSSQSQYPLNKSVR</sequence>
<dbReference type="RefSeq" id="WP_186852714.1">
    <property type="nucleotide sequence ID" value="NZ_JACOPO010000004.1"/>
</dbReference>
<keyword evidence="1" id="KW-0812">Transmembrane</keyword>
<keyword evidence="1" id="KW-1133">Transmembrane helix</keyword>